<name>A0A553PE53_9TELE</name>
<gene>
    <name evidence="1" type="ORF">DNTS_033516</name>
</gene>
<evidence type="ECO:0000313" key="2">
    <source>
        <dbReference type="Proteomes" id="UP000316079"/>
    </source>
</evidence>
<evidence type="ECO:0008006" key="3">
    <source>
        <dbReference type="Google" id="ProtNLM"/>
    </source>
</evidence>
<proteinExistence type="predicted"/>
<feature type="non-terminal residue" evidence="1">
    <location>
        <position position="120"/>
    </location>
</feature>
<dbReference type="AlphaFoldDB" id="A0A553PE53"/>
<accession>A0A553PE53</accession>
<protein>
    <recommendedName>
        <fullName evidence="3">DUF659 domain-containing protein</fullName>
    </recommendedName>
</protein>
<dbReference type="EMBL" id="SRMA01026711">
    <property type="protein sequence ID" value="TRY75966.1"/>
    <property type="molecule type" value="Genomic_DNA"/>
</dbReference>
<sequence>AIPQELLKLQSALLKLLKRTCHLFLLSKMGVLEVLSGHLVQVTGFQVGKINWKGKYQQGMKRAVQKNWQVQAYALETCNFSGQHTADNNCAELKIITDEWGIIDKIQAVITDNGANMVAA</sequence>
<organism evidence="1 2">
    <name type="scientific">Danionella cerebrum</name>
    <dbReference type="NCBI Taxonomy" id="2873325"/>
    <lineage>
        <taxon>Eukaryota</taxon>
        <taxon>Metazoa</taxon>
        <taxon>Chordata</taxon>
        <taxon>Craniata</taxon>
        <taxon>Vertebrata</taxon>
        <taxon>Euteleostomi</taxon>
        <taxon>Actinopterygii</taxon>
        <taxon>Neopterygii</taxon>
        <taxon>Teleostei</taxon>
        <taxon>Ostariophysi</taxon>
        <taxon>Cypriniformes</taxon>
        <taxon>Danionidae</taxon>
        <taxon>Danioninae</taxon>
        <taxon>Danionella</taxon>
    </lineage>
</organism>
<dbReference type="Proteomes" id="UP000316079">
    <property type="component" value="Unassembled WGS sequence"/>
</dbReference>
<keyword evidence="2" id="KW-1185">Reference proteome</keyword>
<comment type="caution">
    <text evidence="1">The sequence shown here is derived from an EMBL/GenBank/DDBJ whole genome shotgun (WGS) entry which is preliminary data.</text>
</comment>
<dbReference type="OrthoDB" id="1607513at2759"/>
<feature type="non-terminal residue" evidence="1">
    <location>
        <position position="1"/>
    </location>
</feature>
<evidence type="ECO:0000313" key="1">
    <source>
        <dbReference type="EMBL" id="TRY75966.1"/>
    </source>
</evidence>
<reference evidence="1 2" key="1">
    <citation type="journal article" date="2019" name="Sci. Data">
        <title>Hybrid genome assembly and annotation of Danionella translucida.</title>
        <authorList>
            <person name="Kadobianskyi M."/>
            <person name="Schulze L."/>
            <person name="Schuelke M."/>
            <person name="Judkewitz B."/>
        </authorList>
    </citation>
    <scope>NUCLEOTIDE SEQUENCE [LARGE SCALE GENOMIC DNA]</scope>
    <source>
        <strain evidence="1 2">Bolton</strain>
    </source>
</reference>